<sequence length="342" mass="36831">MMGKTLRATVIRLAVIIAAAVGTMPAVADDKITIIVSSIEKQIYLPAKLAEQLGYLKQTGLDIELRSVPAGANAEKEMLLGLAQGVIGFYDHTIHLQARGKLVQSVIQFSQAPGEVALVSKAAAKRIRSPADFKGKTLGVTALGSSTHFLMHFLANNAGVKTGEFATLPVGAGEKFIAALRQGKIDAGMTTEPTLSRLTAYGDASILVDLRSVASTEAVLGGTYPGACLYMPKAWVDKNRDAVQKIVTAFVQTLRYIDTHDAREIAEKMPPEYYGEEKVLYIEALKAGKSMFTADGMMPENGPPTVLRILREFDKAVQGKPINLANTYTTEFVKAARQAFPE</sequence>
<evidence type="ECO:0000313" key="6">
    <source>
        <dbReference type="EMBL" id="SDI58591.1"/>
    </source>
</evidence>
<dbReference type="InterPro" id="IPR015168">
    <property type="entry name" value="SsuA/THI5"/>
</dbReference>
<organism evidence="6 7">
    <name type="scientific">Propionivibrio dicarboxylicus</name>
    <dbReference type="NCBI Taxonomy" id="83767"/>
    <lineage>
        <taxon>Bacteria</taxon>
        <taxon>Pseudomonadati</taxon>
        <taxon>Pseudomonadota</taxon>
        <taxon>Betaproteobacteria</taxon>
        <taxon>Rhodocyclales</taxon>
        <taxon>Rhodocyclaceae</taxon>
        <taxon>Propionivibrio</taxon>
    </lineage>
</organism>
<accession>A0A1G8LS86</accession>
<reference evidence="6 7" key="1">
    <citation type="submission" date="2016-10" db="EMBL/GenBank/DDBJ databases">
        <authorList>
            <person name="de Groot N.N."/>
        </authorList>
    </citation>
    <scope>NUCLEOTIDE SEQUENCE [LARGE SCALE GENOMIC DNA]</scope>
    <source>
        <strain evidence="6 7">DSM 5885</strain>
    </source>
</reference>
<dbReference type="AlphaFoldDB" id="A0A1G8LS86"/>
<evidence type="ECO:0000256" key="3">
    <source>
        <dbReference type="ARBA" id="ARBA00022729"/>
    </source>
</evidence>
<dbReference type="GO" id="GO:0042918">
    <property type="term" value="P:alkanesulfonate transmembrane transport"/>
    <property type="evidence" value="ECO:0007669"/>
    <property type="project" value="TreeGrafter"/>
</dbReference>
<feature type="chain" id="PRO_5011638111" evidence="4">
    <location>
        <begin position="29"/>
        <end position="342"/>
    </location>
</feature>
<comment type="subcellular location">
    <subcellularLocation>
        <location evidence="1">Periplasm</location>
    </subcellularLocation>
</comment>
<keyword evidence="3 4" id="KW-0732">Signal</keyword>
<evidence type="ECO:0000256" key="4">
    <source>
        <dbReference type="SAM" id="SignalP"/>
    </source>
</evidence>
<dbReference type="GO" id="GO:0042597">
    <property type="term" value="C:periplasmic space"/>
    <property type="evidence" value="ECO:0007669"/>
    <property type="project" value="UniProtKB-SubCell"/>
</dbReference>
<proteinExistence type="inferred from homology"/>
<evidence type="ECO:0000259" key="5">
    <source>
        <dbReference type="Pfam" id="PF09084"/>
    </source>
</evidence>
<evidence type="ECO:0000256" key="2">
    <source>
        <dbReference type="ARBA" id="ARBA00010742"/>
    </source>
</evidence>
<dbReference type="PANTHER" id="PTHR30024">
    <property type="entry name" value="ALIPHATIC SULFONATES-BINDING PROTEIN-RELATED"/>
    <property type="match status" value="1"/>
</dbReference>
<feature type="domain" description="SsuA/THI5-like" evidence="5">
    <location>
        <begin position="49"/>
        <end position="257"/>
    </location>
</feature>
<dbReference type="Pfam" id="PF09084">
    <property type="entry name" value="NMT1"/>
    <property type="match status" value="1"/>
</dbReference>
<dbReference type="Gene3D" id="3.40.190.10">
    <property type="entry name" value="Periplasmic binding protein-like II"/>
    <property type="match status" value="2"/>
</dbReference>
<dbReference type="EMBL" id="FNCY01000022">
    <property type="protein sequence ID" value="SDI58591.1"/>
    <property type="molecule type" value="Genomic_DNA"/>
</dbReference>
<dbReference type="RefSeq" id="WP_091939914.1">
    <property type="nucleotide sequence ID" value="NZ_FNCY01000022.1"/>
</dbReference>
<evidence type="ECO:0000313" key="7">
    <source>
        <dbReference type="Proteomes" id="UP000198607"/>
    </source>
</evidence>
<name>A0A1G8LS86_9RHOO</name>
<dbReference type="Proteomes" id="UP000198607">
    <property type="component" value="Unassembled WGS sequence"/>
</dbReference>
<dbReference type="PANTHER" id="PTHR30024:SF47">
    <property type="entry name" value="TAURINE-BINDING PERIPLASMIC PROTEIN"/>
    <property type="match status" value="1"/>
</dbReference>
<dbReference type="SUPFAM" id="SSF53850">
    <property type="entry name" value="Periplasmic binding protein-like II"/>
    <property type="match status" value="1"/>
</dbReference>
<comment type="similarity">
    <text evidence="2">Belongs to the bacterial solute-binding protein SsuA/TauA family.</text>
</comment>
<dbReference type="OrthoDB" id="9806288at2"/>
<gene>
    <name evidence="6" type="ORF">SAMN05660652_03697</name>
</gene>
<evidence type="ECO:0000256" key="1">
    <source>
        <dbReference type="ARBA" id="ARBA00004418"/>
    </source>
</evidence>
<protein>
    <submittedName>
        <fullName evidence="6">NitT/TauT family transport system substrate-binding protein</fullName>
    </submittedName>
</protein>
<dbReference type="STRING" id="83767.SAMN05660652_03697"/>
<feature type="signal peptide" evidence="4">
    <location>
        <begin position="1"/>
        <end position="28"/>
    </location>
</feature>
<keyword evidence="7" id="KW-1185">Reference proteome</keyword>